<gene>
    <name evidence="7" type="primary">LOC111121230</name>
    <name evidence="6" type="synonym">LOC111118650</name>
</gene>
<dbReference type="OrthoDB" id="444540at2759"/>
<keyword evidence="3" id="KW-0106">Calcium</keyword>
<evidence type="ECO:0000313" key="7">
    <source>
        <dbReference type="RefSeq" id="XP_022318109.1"/>
    </source>
</evidence>
<dbReference type="PROSITE" id="PS00018">
    <property type="entry name" value="EF_HAND_1"/>
    <property type="match status" value="2"/>
</dbReference>
<keyword evidence="1" id="KW-0479">Metal-binding</keyword>
<dbReference type="PANTHER" id="PTHR34524:SF6">
    <property type="entry name" value="CALCYPHOSINE LIKE"/>
    <property type="match status" value="1"/>
</dbReference>
<dbReference type="RefSeq" id="XP_022313914.1">
    <property type="nucleotide sequence ID" value="XM_022458206.1"/>
</dbReference>
<evidence type="ECO:0000313" key="6">
    <source>
        <dbReference type="RefSeq" id="XP_022313914.1"/>
    </source>
</evidence>
<protein>
    <submittedName>
        <fullName evidence="6 7">Calcyphosin-like protein isoform X1</fullName>
    </submittedName>
</protein>
<feature type="domain" description="EF-hand" evidence="4">
    <location>
        <begin position="66"/>
        <end position="101"/>
    </location>
</feature>
<dbReference type="PROSITE" id="PS50222">
    <property type="entry name" value="EF_HAND_2"/>
    <property type="match status" value="3"/>
</dbReference>
<feature type="domain" description="EF-hand" evidence="4">
    <location>
        <begin position="102"/>
        <end position="137"/>
    </location>
</feature>
<reference evidence="6 7" key="1">
    <citation type="submission" date="2025-04" db="UniProtKB">
        <authorList>
            <consortium name="RefSeq"/>
        </authorList>
    </citation>
    <scope>IDENTIFICATION</scope>
    <source>
        <tissue evidence="6 7">Whole sample</tissue>
    </source>
</reference>
<evidence type="ECO:0000313" key="5">
    <source>
        <dbReference type="Proteomes" id="UP000694844"/>
    </source>
</evidence>
<dbReference type="Gene3D" id="1.10.238.10">
    <property type="entry name" value="EF-hand"/>
    <property type="match status" value="2"/>
</dbReference>
<sequence>MYCSWKKEMGERARDLFDILRSKCLSRGCGGIKDLAVVFRKMDIDYSKRLTKEELRDGTHMYGLQLNDSDLNILFLSFDMDENKTIDFSEFLHRLRPSMSQNRQDVIMEAFDKWDVNTDGHLNVDDLKVVYAANARSHPKYQSGEWSEDEVLRSFLDSIDTPGNPDGKVTRDEFMNYYAGVSATIDDDCYFDLMMRSCYGLPPKSSQSKKRPS</sequence>
<dbReference type="Pfam" id="PF13833">
    <property type="entry name" value="EF-hand_8"/>
    <property type="match status" value="1"/>
</dbReference>
<organism evidence="5 7">
    <name type="scientific">Crassostrea virginica</name>
    <name type="common">Eastern oyster</name>
    <dbReference type="NCBI Taxonomy" id="6565"/>
    <lineage>
        <taxon>Eukaryota</taxon>
        <taxon>Metazoa</taxon>
        <taxon>Spiralia</taxon>
        <taxon>Lophotrochozoa</taxon>
        <taxon>Mollusca</taxon>
        <taxon>Bivalvia</taxon>
        <taxon>Autobranchia</taxon>
        <taxon>Pteriomorphia</taxon>
        <taxon>Ostreida</taxon>
        <taxon>Ostreoidea</taxon>
        <taxon>Ostreidae</taxon>
        <taxon>Crassostrea</taxon>
    </lineage>
</organism>
<dbReference type="CDD" id="cd00051">
    <property type="entry name" value="EFh"/>
    <property type="match status" value="1"/>
</dbReference>
<dbReference type="Pfam" id="PF13499">
    <property type="entry name" value="EF-hand_7"/>
    <property type="match status" value="1"/>
</dbReference>
<evidence type="ECO:0000256" key="1">
    <source>
        <dbReference type="ARBA" id="ARBA00022723"/>
    </source>
</evidence>
<dbReference type="InterPro" id="IPR002048">
    <property type="entry name" value="EF_hand_dom"/>
</dbReference>
<dbReference type="RefSeq" id="XP_022318109.1">
    <property type="nucleotide sequence ID" value="XM_022462401.1"/>
</dbReference>
<dbReference type="KEGG" id="cvn:111121230"/>
<dbReference type="AlphaFoldDB" id="A0A8B8CSC0"/>
<dbReference type="PANTHER" id="PTHR34524">
    <property type="entry name" value="CALCYPHOSIN"/>
    <property type="match status" value="1"/>
</dbReference>
<dbReference type="InterPro" id="IPR018247">
    <property type="entry name" value="EF_Hand_1_Ca_BS"/>
</dbReference>
<dbReference type="InterPro" id="IPR011992">
    <property type="entry name" value="EF-hand-dom_pair"/>
</dbReference>
<proteinExistence type="predicted"/>
<dbReference type="InterPro" id="IPR051581">
    <property type="entry name" value="Ca-bind"/>
</dbReference>
<evidence type="ECO:0000259" key="4">
    <source>
        <dbReference type="PROSITE" id="PS50222"/>
    </source>
</evidence>
<dbReference type="SUPFAM" id="SSF47473">
    <property type="entry name" value="EF-hand"/>
    <property type="match status" value="1"/>
</dbReference>
<evidence type="ECO:0000256" key="3">
    <source>
        <dbReference type="ARBA" id="ARBA00022837"/>
    </source>
</evidence>
<evidence type="ECO:0000256" key="2">
    <source>
        <dbReference type="ARBA" id="ARBA00022737"/>
    </source>
</evidence>
<dbReference type="Proteomes" id="UP000694844">
    <property type="component" value="Chromosome 2"/>
</dbReference>
<keyword evidence="2" id="KW-0677">Repeat</keyword>
<accession>A0A8B8CSC0</accession>
<dbReference type="KEGG" id="cvn:111118650"/>
<feature type="domain" description="EF-hand" evidence="4">
    <location>
        <begin position="30"/>
        <end position="65"/>
    </location>
</feature>
<keyword evidence="5" id="KW-1185">Reference proteome</keyword>
<dbReference type="SMART" id="SM00054">
    <property type="entry name" value="EFh"/>
    <property type="match status" value="4"/>
</dbReference>
<dbReference type="GO" id="GO:0005509">
    <property type="term" value="F:calcium ion binding"/>
    <property type="evidence" value="ECO:0007669"/>
    <property type="project" value="InterPro"/>
</dbReference>
<dbReference type="GeneID" id="111121230"/>
<name>A0A8B8CSC0_CRAVI</name>